<evidence type="ECO:0000256" key="2">
    <source>
        <dbReference type="SAM" id="Coils"/>
    </source>
</evidence>
<dbReference type="PANTHER" id="PTHR46268:SF15">
    <property type="entry name" value="UNIVERSAL STRESS PROTEIN HP_0031"/>
    <property type="match status" value="1"/>
</dbReference>
<sequence length="279" mass="30352">MSMLKRTLILLGQTESSVSARDYAFRLAQRTGTDLAGLAGLDLRSIETPMLGGIGTSAYKAQLEQELKSQAEATRQRLHEEFERECRERALPFEWLSFEGDPIEAFQLATETRDLVVAGHDTGYGGDLTEPLSEILAKLLLRSPRPLIVCPDRLPEGEAILVAYDGSVPAMRALQMFVLLGLGTGQRIVVAAVDRSEEAAARNCAAAASYLRSHGYESDACPITSSVDPSEAIRLTVADRRVGTLVMGAYGRRGFREALFGSTTDALVETPPCALFLYH</sequence>
<gene>
    <name evidence="4" type="ordered locus">Rpdx1_2411</name>
</gene>
<dbReference type="Proteomes" id="UP000001402">
    <property type="component" value="Chromosome"/>
</dbReference>
<dbReference type="InterPro" id="IPR006015">
    <property type="entry name" value="Universal_stress_UspA"/>
</dbReference>
<reference evidence="4" key="1">
    <citation type="submission" date="2010-12" db="EMBL/GenBank/DDBJ databases">
        <title>Complete sequence of Rhodopseudomonas palustris DX-1.</title>
        <authorList>
            <consortium name="US DOE Joint Genome Institute"/>
            <person name="Lucas S."/>
            <person name="Copeland A."/>
            <person name="Lapidus A."/>
            <person name="Cheng J.-F."/>
            <person name="Goodwin L."/>
            <person name="Pitluck S."/>
            <person name="Misra M."/>
            <person name="Chertkov O."/>
            <person name="Detter J.C."/>
            <person name="Han C."/>
            <person name="Tapia R."/>
            <person name="Land M."/>
            <person name="Hauser L."/>
            <person name="Kyrpides N."/>
            <person name="Ivanova N."/>
            <person name="Ovchinnikova G."/>
            <person name="Logan B."/>
            <person name="Oda Y."/>
            <person name="Harwood C."/>
            <person name="Woyke T."/>
        </authorList>
    </citation>
    <scope>NUCLEOTIDE SEQUENCE [LARGE SCALE GENOMIC DNA]</scope>
    <source>
        <strain evidence="4">DX-1</strain>
    </source>
</reference>
<dbReference type="CDD" id="cd00293">
    <property type="entry name" value="USP-like"/>
    <property type="match status" value="1"/>
</dbReference>
<dbReference type="KEGG" id="rpx:Rpdx1_2411"/>
<dbReference type="OrthoDB" id="9804721at2"/>
<accession>E6VEH0</accession>
<dbReference type="PRINTS" id="PR01438">
    <property type="entry name" value="UNVRSLSTRESS"/>
</dbReference>
<dbReference type="BioCyc" id="RPAL652103:RPDX1_RS11825-MONOMER"/>
<dbReference type="EMBL" id="CP002418">
    <property type="protein sequence ID" value="ADU44002.1"/>
    <property type="molecule type" value="Genomic_DNA"/>
</dbReference>
<dbReference type="Pfam" id="PF00582">
    <property type="entry name" value="Usp"/>
    <property type="match status" value="1"/>
</dbReference>
<evidence type="ECO:0000313" key="5">
    <source>
        <dbReference type="Proteomes" id="UP000001402"/>
    </source>
</evidence>
<dbReference type="InterPro" id="IPR006016">
    <property type="entry name" value="UspA"/>
</dbReference>
<dbReference type="Gene3D" id="3.40.50.12370">
    <property type="match status" value="1"/>
</dbReference>
<organism evidence="4 5">
    <name type="scientific">Rhodopseudomonas palustris (strain DX-1)</name>
    <dbReference type="NCBI Taxonomy" id="652103"/>
    <lineage>
        <taxon>Bacteria</taxon>
        <taxon>Pseudomonadati</taxon>
        <taxon>Pseudomonadota</taxon>
        <taxon>Alphaproteobacteria</taxon>
        <taxon>Hyphomicrobiales</taxon>
        <taxon>Nitrobacteraceae</taxon>
        <taxon>Rhodopseudomonas</taxon>
    </lineage>
</organism>
<feature type="domain" description="UspA" evidence="3">
    <location>
        <begin position="160"/>
        <end position="276"/>
    </location>
</feature>
<name>E6VEH0_RHOPX</name>
<dbReference type="PANTHER" id="PTHR46268">
    <property type="entry name" value="STRESS RESPONSE PROTEIN NHAX"/>
    <property type="match status" value="1"/>
</dbReference>
<evidence type="ECO:0000313" key="4">
    <source>
        <dbReference type="EMBL" id="ADU44002.1"/>
    </source>
</evidence>
<dbReference type="eggNOG" id="COG0589">
    <property type="taxonomic scope" value="Bacteria"/>
</dbReference>
<dbReference type="SUPFAM" id="SSF52402">
    <property type="entry name" value="Adenine nucleotide alpha hydrolases-like"/>
    <property type="match status" value="2"/>
</dbReference>
<evidence type="ECO:0000259" key="3">
    <source>
        <dbReference type="Pfam" id="PF00582"/>
    </source>
</evidence>
<feature type="coiled-coil region" evidence="2">
    <location>
        <begin position="61"/>
        <end position="88"/>
    </location>
</feature>
<proteinExistence type="inferred from homology"/>
<dbReference type="STRING" id="652103.Rpdx1_2411"/>
<protein>
    <submittedName>
        <fullName evidence="4">UspA domain protein</fullName>
    </submittedName>
</protein>
<dbReference type="AlphaFoldDB" id="E6VEH0"/>
<dbReference type="HOGENOM" id="CLU_049301_5_2_5"/>
<keyword evidence="2" id="KW-0175">Coiled coil</keyword>
<comment type="similarity">
    <text evidence="1">Belongs to the universal stress protein A family.</text>
</comment>
<evidence type="ECO:0000256" key="1">
    <source>
        <dbReference type="ARBA" id="ARBA00008791"/>
    </source>
</evidence>